<dbReference type="Gene3D" id="1.10.510.10">
    <property type="entry name" value="Transferase(Phosphotransferase) domain 1"/>
    <property type="match status" value="1"/>
</dbReference>
<evidence type="ECO:0000313" key="3">
    <source>
        <dbReference type="EMBL" id="KAK8890350.1"/>
    </source>
</evidence>
<dbReference type="PANTHER" id="PTHR48014">
    <property type="entry name" value="SERINE/THREONINE-PROTEIN KINASE FRAY2"/>
    <property type="match status" value="1"/>
</dbReference>
<organism evidence="3 4">
    <name type="scientific">Tritrichomonas musculus</name>
    <dbReference type="NCBI Taxonomy" id="1915356"/>
    <lineage>
        <taxon>Eukaryota</taxon>
        <taxon>Metamonada</taxon>
        <taxon>Parabasalia</taxon>
        <taxon>Tritrichomonadida</taxon>
        <taxon>Tritrichomonadidae</taxon>
        <taxon>Tritrichomonas</taxon>
    </lineage>
</organism>
<gene>
    <name evidence="3" type="ORF">M9Y10_035125</name>
</gene>
<accession>A0ABR2KGU2</accession>
<dbReference type="Gene3D" id="3.30.200.20">
    <property type="entry name" value="Phosphorylase Kinase, domain 1"/>
    <property type="match status" value="1"/>
</dbReference>
<dbReference type="PROSITE" id="PS50011">
    <property type="entry name" value="PROTEIN_KINASE_DOM"/>
    <property type="match status" value="1"/>
</dbReference>
<evidence type="ECO:0000256" key="1">
    <source>
        <dbReference type="ARBA" id="ARBA00008874"/>
    </source>
</evidence>
<dbReference type="InterPro" id="IPR011009">
    <property type="entry name" value="Kinase-like_dom_sf"/>
</dbReference>
<dbReference type="Pfam" id="PF00069">
    <property type="entry name" value="Pkinase"/>
    <property type="match status" value="2"/>
</dbReference>
<reference evidence="3 4" key="1">
    <citation type="submission" date="2024-04" db="EMBL/GenBank/DDBJ databases">
        <title>Tritrichomonas musculus Genome.</title>
        <authorList>
            <person name="Alves-Ferreira E."/>
            <person name="Grigg M."/>
            <person name="Lorenzi H."/>
            <person name="Galac M."/>
        </authorList>
    </citation>
    <scope>NUCLEOTIDE SEQUENCE [LARGE SCALE GENOMIC DNA]</scope>
    <source>
        <strain evidence="3 4">EAF2021</strain>
    </source>
</reference>
<dbReference type="InterPro" id="IPR000719">
    <property type="entry name" value="Prot_kinase_dom"/>
</dbReference>
<proteinExistence type="inferred from homology"/>
<name>A0ABR2KGU2_9EUKA</name>
<keyword evidence="4" id="KW-1185">Reference proteome</keyword>
<evidence type="ECO:0000313" key="4">
    <source>
        <dbReference type="Proteomes" id="UP001470230"/>
    </source>
</evidence>
<comment type="similarity">
    <text evidence="1">Belongs to the protein kinase superfamily. STE Ser/Thr protein kinase family. STE20 subfamily.</text>
</comment>
<dbReference type="Proteomes" id="UP001470230">
    <property type="component" value="Unassembled WGS sequence"/>
</dbReference>
<sequence length="385" mass="44005">MLSFPQNRNQYHLTHKIGAGQLSEIYMARCITNDNVVTIKIYNLEDQKFRNFKNILQTIKNNSSFWFNELHQNLIHYYGSFFTDNKLWTISEFMDCGCCADALHQLYPNGIDDEILISSILKPVLLFLNYLHKDNKVYGYVSPKNIFFSTQGNVKMNLILHPLIHSSDSYTPPEIKESVDQSSSTKNKKSSDIPLWAKVIKDKKSLSSPKEQKKANYTDKIDIYDIGITAITLAIGKNPGNDVIDLIRTKATLPNRSNFSSSFFDFVNSCIKSNATKRPTIEQLLQHKFIKNAQDQNYLQAMLTSLLLPMNQRYKAPASNEKPTEEIIYLDPNKASNCLFNLEGNTRNDVHTKKLSDDSKIRLITKTIGRITLLGPEESLDAFNK</sequence>
<dbReference type="PANTHER" id="PTHR48014:SF21">
    <property type="entry name" value="SERINE_THREONINE-PROTEIN KINASE FRAY2"/>
    <property type="match status" value="1"/>
</dbReference>
<dbReference type="SUPFAM" id="SSF56112">
    <property type="entry name" value="Protein kinase-like (PK-like)"/>
    <property type="match status" value="1"/>
</dbReference>
<protein>
    <recommendedName>
        <fullName evidence="2">Protein kinase domain-containing protein</fullName>
    </recommendedName>
</protein>
<dbReference type="InterPro" id="IPR047173">
    <property type="entry name" value="STRAD_A/B-like"/>
</dbReference>
<dbReference type="EMBL" id="JAPFFF010000005">
    <property type="protein sequence ID" value="KAK8890350.1"/>
    <property type="molecule type" value="Genomic_DNA"/>
</dbReference>
<evidence type="ECO:0000259" key="2">
    <source>
        <dbReference type="PROSITE" id="PS50011"/>
    </source>
</evidence>
<comment type="caution">
    <text evidence="3">The sequence shown here is derived from an EMBL/GenBank/DDBJ whole genome shotgun (WGS) entry which is preliminary data.</text>
</comment>
<feature type="domain" description="Protein kinase" evidence="2">
    <location>
        <begin position="11"/>
        <end position="290"/>
    </location>
</feature>